<comment type="caution">
    <text evidence="1">The sequence shown here is derived from an EMBL/GenBank/DDBJ whole genome shotgun (WGS) entry which is preliminary data.</text>
</comment>
<organism evidence="1 2">
    <name type="scientific">Rhizoclosmatium globosum</name>
    <dbReference type="NCBI Taxonomy" id="329046"/>
    <lineage>
        <taxon>Eukaryota</taxon>
        <taxon>Fungi</taxon>
        <taxon>Fungi incertae sedis</taxon>
        <taxon>Chytridiomycota</taxon>
        <taxon>Chytridiomycota incertae sedis</taxon>
        <taxon>Chytridiomycetes</taxon>
        <taxon>Chytridiales</taxon>
        <taxon>Chytriomycetaceae</taxon>
        <taxon>Rhizoclosmatium</taxon>
    </lineage>
</organism>
<name>A0A1Y2CGB8_9FUNG</name>
<sequence>MDYHNMVTNVFSVFEGEPCFVPAVAHDSNGKLRNVDVPSEHVHNFYQIIANNYNLEYAGDVNFFSNPAGLPLGPGLRGETFKKYSKDRQKVTMILIMHTRLFEDTEEGHFVDVCPKEFLCLTSICRITGNAREQHINKFRLLLNRRTCVLRGIRNSRVILRLQR</sequence>
<proteinExistence type="predicted"/>
<dbReference type="EMBL" id="MCGO01000018">
    <property type="protein sequence ID" value="ORY46090.1"/>
    <property type="molecule type" value="Genomic_DNA"/>
</dbReference>
<evidence type="ECO:0000313" key="2">
    <source>
        <dbReference type="Proteomes" id="UP000193642"/>
    </source>
</evidence>
<dbReference type="AlphaFoldDB" id="A0A1Y2CGB8"/>
<protein>
    <submittedName>
        <fullName evidence="1">Uncharacterized protein</fullName>
    </submittedName>
</protein>
<reference evidence="1 2" key="1">
    <citation type="submission" date="2016-07" db="EMBL/GenBank/DDBJ databases">
        <title>Pervasive Adenine N6-methylation of Active Genes in Fungi.</title>
        <authorList>
            <consortium name="DOE Joint Genome Institute"/>
            <person name="Mondo S.J."/>
            <person name="Dannebaum R.O."/>
            <person name="Kuo R.C."/>
            <person name="Labutti K."/>
            <person name="Haridas S."/>
            <person name="Kuo A."/>
            <person name="Salamov A."/>
            <person name="Ahrendt S.R."/>
            <person name="Lipzen A."/>
            <person name="Sullivan W."/>
            <person name="Andreopoulos W.B."/>
            <person name="Clum A."/>
            <person name="Lindquist E."/>
            <person name="Daum C."/>
            <person name="Ramamoorthy G.K."/>
            <person name="Gryganskyi A."/>
            <person name="Culley D."/>
            <person name="Magnuson J.K."/>
            <person name="James T.Y."/>
            <person name="O'Malley M.A."/>
            <person name="Stajich J.E."/>
            <person name="Spatafora J.W."/>
            <person name="Visel A."/>
            <person name="Grigoriev I.V."/>
        </authorList>
    </citation>
    <scope>NUCLEOTIDE SEQUENCE [LARGE SCALE GENOMIC DNA]</scope>
    <source>
        <strain evidence="1 2">JEL800</strain>
    </source>
</reference>
<gene>
    <name evidence="1" type="ORF">BCR33DRAFT_160414</name>
</gene>
<accession>A0A1Y2CGB8</accession>
<keyword evidence="2" id="KW-1185">Reference proteome</keyword>
<evidence type="ECO:0000313" key="1">
    <source>
        <dbReference type="EMBL" id="ORY46090.1"/>
    </source>
</evidence>
<dbReference type="Proteomes" id="UP000193642">
    <property type="component" value="Unassembled WGS sequence"/>
</dbReference>